<dbReference type="InterPro" id="IPR016171">
    <property type="entry name" value="Vanillyl_alc_oxidase_C-sub2"/>
</dbReference>
<evidence type="ECO:0000256" key="1">
    <source>
        <dbReference type="ARBA" id="ARBA00023002"/>
    </source>
</evidence>
<evidence type="ECO:0000313" key="4">
    <source>
        <dbReference type="Proteomes" id="UP000291838"/>
    </source>
</evidence>
<accession>A0A4V1RK39</accession>
<gene>
    <name evidence="3" type="ORF">EUA06_11350</name>
</gene>
<dbReference type="Pfam" id="PF04030">
    <property type="entry name" value="ALO"/>
    <property type="match status" value="1"/>
</dbReference>
<reference evidence="3 4" key="1">
    <citation type="submission" date="2019-01" db="EMBL/GenBank/DDBJ databases">
        <title>Novel species of Nocardioides.</title>
        <authorList>
            <person name="Liu Q."/>
            <person name="Xin Y.-H."/>
        </authorList>
    </citation>
    <scope>NUCLEOTIDE SEQUENCE [LARGE SCALE GENOMIC DNA]</scope>
    <source>
        <strain evidence="3 4">HLT3-15</strain>
    </source>
</reference>
<dbReference type="InterPro" id="IPR016166">
    <property type="entry name" value="FAD-bd_PCMH"/>
</dbReference>
<comment type="caution">
    <text evidence="3">The sequence shown here is derived from an EMBL/GenBank/DDBJ whole genome shotgun (WGS) entry which is preliminary data.</text>
</comment>
<dbReference type="Proteomes" id="UP000291838">
    <property type="component" value="Unassembled WGS sequence"/>
</dbReference>
<dbReference type="InterPro" id="IPR010031">
    <property type="entry name" value="FAD_lactone_oxidase-like"/>
</dbReference>
<dbReference type="PROSITE" id="PS51387">
    <property type="entry name" value="FAD_PCMH"/>
    <property type="match status" value="1"/>
</dbReference>
<dbReference type="Pfam" id="PF01565">
    <property type="entry name" value="FAD_binding_4"/>
    <property type="match status" value="1"/>
</dbReference>
<dbReference type="PANTHER" id="PTHR43762:SF1">
    <property type="entry name" value="D-ARABINONO-1,4-LACTONE OXIDASE"/>
    <property type="match status" value="1"/>
</dbReference>
<dbReference type="Gene3D" id="3.30.465.10">
    <property type="match status" value="1"/>
</dbReference>
<dbReference type="InterPro" id="IPR007173">
    <property type="entry name" value="ALO_C"/>
</dbReference>
<evidence type="ECO:0000259" key="2">
    <source>
        <dbReference type="PROSITE" id="PS51387"/>
    </source>
</evidence>
<dbReference type="GO" id="GO:0080049">
    <property type="term" value="F:L-gulono-1,4-lactone dehydrogenase activity"/>
    <property type="evidence" value="ECO:0007669"/>
    <property type="project" value="TreeGrafter"/>
</dbReference>
<keyword evidence="1" id="KW-0560">Oxidoreductase</keyword>
<organism evidence="3 4">
    <name type="scientific">Nocardioides glacieisoli</name>
    <dbReference type="NCBI Taxonomy" id="1168730"/>
    <lineage>
        <taxon>Bacteria</taxon>
        <taxon>Bacillati</taxon>
        <taxon>Actinomycetota</taxon>
        <taxon>Actinomycetes</taxon>
        <taxon>Propionibacteriales</taxon>
        <taxon>Nocardioidaceae</taxon>
        <taxon>Nocardioides</taxon>
    </lineage>
</organism>
<dbReference type="GO" id="GO:0071949">
    <property type="term" value="F:FAD binding"/>
    <property type="evidence" value="ECO:0007669"/>
    <property type="project" value="InterPro"/>
</dbReference>
<dbReference type="InterPro" id="IPR006094">
    <property type="entry name" value="Oxid_FAD_bind_N"/>
</dbReference>
<dbReference type="GO" id="GO:0016020">
    <property type="term" value="C:membrane"/>
    <property type="evidence" value="ECO:0007669"/>
    <property type="project" value="InterPro"/>
</dbReference>
<dbReference type="SUPFAM" id="SSF56176">
    <property type="entry name" value="FAD-binding/transporter-associated domain-like"/>
    <property type="match status" value="1"/>
</dbReference>
<dbReference type="Gene3D" id="1.10.45.10">
    <property type="entry name" value="Vanillyl-alcohol Oxidase, Chain A, domain 4"/>
    <property type="match status" value="1"/>
</dbReference>
<dbReference type="InterPro" id="IPR036318">
    <property type="entry name" value="FAD-bd_PCMH-like_sf"/>
</dbReference>
<proteinExistence type="predicted"/>
<protein>
    <submittedName>
        <fullName evidence="3">FAD-binding oxidoreductase</fullName>
    </submittedName>
</protein>
<dbReference type="InterPro" id="IPR016169">
    <property type="entry name" value="FAD-bd_PCMH_sub2"/>
</dbReference>
<sequence length="447" mass="48622">MAVDRRLTGWGQTSPSVASWVRATTVDEVRAAVRGGQHRGVLARGLGRSYGDAAQNAGGLVVDVTGLDRILSIDADVPSVVVEAGVSLDVLMRAVLPLRLWVPVLPGTRHVTVGGAIASDVHGKNHHVAGSFGHHVLALWLVTADGDEHRLTPDDPLFWATVGGMGLTGIITRAHLSLTRTETAYVSVSTERAPDLASTMRLLEASDDDAPYTVAWFDSMSSRPQVGRGVVHRGRLSSWEELSPRQRRSALVLPAGRAVRVPDVVPRSALNRVSGRAFNEVWFRKAPRQRVDGIQSASAFFHPLDGITDWNRLYGPRGFCQYQFVVPFSAADSVHECVELIVASGHVSCLNVLKRLGPGNRGLLSFPMPGWTLAADFPVREGLDELLDALDGIVLRAGGRLYLTKDSRMTEQTLHASYPGLDEFRRIRQQVDPAGVFTSDLARRLHL</sequence>
<dbReference type="AlphaFoldDB" id="A0A4V1RK39"/>
<dbReference type="PANTHER" id="PTHR43762">
    <property type="entry name" value="L-GULONOLACTONE OXIDASE"/>
    <property type="match status" value="1"/>
</dbReference>
<dbReference type="OrthoDB" id="143770at2"/>
<dbReference type="EMBL" id="SDWS01000004">
    <property type="protein sequence ID" value="RYB90942.1"/>
    <property type="molecule type" value="Genomic_DNA"/>
</dbReference>
<dbReference type="GO" id="GO:0003885">
    <property type="term" value="F:D-arabinono-1,4-lactone oxidase activity"/>
    <property type="evidence" value="ECO:0007669"/>
    <property type="project" value="InterPro"/>
</dbReference>
<name>A0A4V1RK39_9ACTN</name>
<keyword evidence="4" id="KW-1185">Reference proteome</keyword>
<feature type="domain" description="FAD-binding PCMH-type" evidence="2">
    <location>
        <begin position="13"/>
        <end position="181"/>
    </location>
</feature>
<evidence type="ECO:0000313" key="3">
    <source>
        <dbReference type="EMBL" id="RYB90942.1"/>
    </source>
</evidence>